<evidence type="ECO:0000313" key="4">
    <source>
        <dbReference type="Proteomes" id="UP001296104"/>
    </source>
</evidence>
<gene>
    <name evidence="3" type="ORF">LECACI_7A001273</name>
</gene>
<proteinExistence type="predicted"/>
<organism evidence="3 4">
    <name type="scientific">Lecanosticta acicola</name>
    <dbReference type="NCBI Taxonomy" id="111012"/>
    <lineage>
        <taxon>Eukaryota</taxon>
        <taxon>Fungi</taxon>
        <taxon>Dikarya</taxon>
        <taxon>Ascomycota</taxon>
        <taxon>Pezizomycotina</taxon>
        <taxon>Dothideomycetes</taxon>
        <taxon>Dothideomycetidae</taxon>
        <taxon>Mycosphaerellales</taxon>
        <taxon>Mycosphaerellaceae</taxon>
        <taxon>Lecanosticta</taxon>
    </lineage>
</organism>
<name>A0AAI8YSM7_9PEZI</name>
<evidence type="ECO:0000256" key="1">
    <source>
        <dbReference type="SAM" id="MobiDB-lite"/>
    </source>
</evidence>
<reference evidence="3" key="1">
    <citation type="submission" date="2023-11" db="EMBL/GenBank/DDBJ databases">
        <authorList>
            <person name="Alioto T."/>
            <person name="Alioto T."/>
            <person name="Gomez Garrido J."/>
        </authorList>
    </citation>
    <scope>NUCLEOTIDE SEQUENCE</scope>
</reference>
<feature type="compositionally biased region" description="Low complexity" evidence="1">
    <location>
        <begin position="115"/>
        <end position="130"/>
    </location>
</feature>
<evidence type="ECO:0000256" key="2">
    <source>
        <dbReference type="SAM" id="SignalP"/>
    </source>
</evidence>
<protein>
    <submittedName>
        <fullName evidence="3">Uncharacterized protein</fullName>
    </submittedName>
</protein>
<sequence length="170" mass="18412">MRFTTALIAAVGADLAAATTSAHQKATSTISTATNAGIDARGLIHHQHTHTHTPRALANVEVHVTEDDVTEAFNADKPDKAKEFDAADKWVTVTKTAGVEERGSDWSTNNGIWHPPKTTTTATPLPSSTRTKIPFHSQPAFRSAWSEHHRTWDPVYMTTSTEAADASETI</sequence>
<comment type="caution">
    <text evidence="3">The sequence shown here is derived from an EMBL/GenBank/DDBJ whole genome shotgun (WGS) entry which is preliminary data.</text>
</comment>
<keyword evidence="2" id="KW-0732">Signal</keyword>
<accession>A0AAI8YSM7</accession>
<feature type="region of interest" description="Disordered" evidence="1">
    <location>
        <begin position="102"/>
        <end position="130"/>
    </location>
</feature>
<feature type="chain" id="PRO_5042545565" evidence="2">
    <location>
        <begin position="19"/>
        <end position="170"/>
    </location>
</feature>
<dbReference type="Proteomes" id="UP001296104">
    <property type="component" value="Unassembled WGS sequence"/>
</dbReference>
<feature type="signal peptide" evidence="2">
    <location>
        <begin position="1"/>
        <end position="18"/>
    </location>
</feature>
<dbReference type="AlphaFoldDB" id="A0AAI8YSM7"/>
<evidence type="ECO:0000313" key="3">
    <source>
        <dbReference type="EMBL" id="CAK3826728.1"/>
    </source>
</evidence>
<dbReference type="EMBL" id="CAVMBE010000004">
    <property type="protein sequence ID" value="CAK3826728.1"/>
    <property type="molecule type" value="Genomic_DNA"/>
</dbReference>
<keyword evidence="4" id="KW-1185">Reference proteome</keyword>